<name>A0A0E9WJC0_ANGAN</name>
<evidence type="ECO:0000313" key="1">
    <source>
        <dbReference type="EMBL" id="JAH90442.1"/>
    </source>
</evidence>
<accession>A0A0E9WJC0</accession>
<dbReference type="EMBL" id="GBXM01018135">
    <property type="protein sequence ID" value="JAH90442.1"/>
    <property type="molecule type" value="Transcribed_RNA"/>
</dbReference>
<reference evidence="1" key="1">
    <citation type="submission" date="2014-11" db="EMBL/GenBank/DDBJ databases">
        <authorList>
            <person name="Amaro Gonzalez C."/>
        </authorList>
    </citation>
    <scope>NUCLEOTIDE SEQUENCE</scope>
</reference>
<proteinExistence type="predicted"/>
<reference evidence="1" key="2">
    <citation type="journal article" date="2015" name="Fish Shellfish Immunol.">
        <title>Early steps in the European eel (Anguilla anguilla)-Vibrio vulnificus interaction in the gills: Role of the RtxA13 toxin.</title>
        <authorList>
            <person name="Callol A."/>
            <person name="Pajuelo D."/>
            <person name="Ebbesson L."/>
            <person name="Teles M."/>
            <person name="MacKenzie S."/>
            <person name="Amaro C."/>
        </authorList>
    </citation>
    <scope>NUCLEOTIDE SEQUENCE</scope>
</reference>
<protein>
    <submittedName>
        <fullName evidence="1">Uncharacterized protein</fullName>
    </submittedName>
</protein>
<dbReference type="AlphaFoldDB" id="A0A0E9WJC0"/>
<organism evidence="1">
    <name type="scientific">Anguilla anguilla</name>
    <name type="common">European freshwater eel</name>
    <name type="synonym">Muraena anguilla</name>
    <dbReference type="NCBI Taxonomy" id="7936"/>
    <lineage>
        <taxon>Eukaryota</taxon>
        <taxon>Metazoa</taxon>
        <taxon>Chordata</taxon>
        <taxon>Craniata</taxon>
        <taxon>Vertebrata</taxon>
        <taxon>Euteleostomi</taxon>
        <taxon>Actinopterygii</taxon>
        <taxon>Neopterygii</taxon>
        <taxon>Teleostei</taxon>
        <taxon>Anguilliformes</taxon>
        <taxon>Anguillidae</taxon>
        <taxon>Anguilla</taxon>
    </lineage>
</organism>
<sequence>MYWSIEPKEHKIVLLSKYLQTALYMRLPFIQRPKNTIKIHDTSQTF</sequence>